<dbReference type="EMBL" id="LJIJ01000303">
    <property type="protein sequence ID" value="ODM99049.1"/>
    <property type="molecule type" value="Genomic_DNA"/>
</dbReference>
<sequence>MSFIILGLAFVASELRIMRRNMQILLNTDKTASTLRKLRLIVTHMNQAFRSYLMWFSPILYALVGLLLFGSIRVLHTDFLTNSMFPVCGMRCVFEATTPLAMAGNVSQESEKVLELWREKMVTVTKWVRSRKMIGMVQRASGRILCTAGSLYTFENSICCRKAPYSRDPRSTDSTVSASTLTAICSDPSLLHIKKSASFSTLEGSV</sequence>
<proteinExistence type="predicted"/>
<evidence type="ECO:0000313" key="2">
    <source>
        <dbReference type="EMBL" id="ODM99049.1"/>
    </source>
</evidence>
<keyword evidence="1" id="KW-0812">Transmembrane</keyword>
<dbReference type="OrthoDB" id="8288835at2759"/>
<keyword evidence="3" id="KW-1185">Reference proteome</keyword>
<reference evidence="2 3" key="1">
    <citation type="journal article" date="2016" name="Genome Biol. Evol.">
        <title>Gene Family Evolution Reflects Adaptation to Soil Environmental Stressors in the Genome of the Collembolan Orchesella cincta.</title>
        <authorList>
            <person name="Faddeeva-Vakhrusheva A."/>
            <person name="Derks M.F."/>
            <person name="Anvar S.Y."/>
            <person name="Agamennone V."/>
            <person name="Suring W."/>
            <person name="Smit S."/>
            <person name="van Straalen N.M."/>
            <person name="Roelofs D."/>
        </authorList>
    </citation>
    <scope>NUCLEOTIDE SEQUENCE [LARGE SCALE GENOMIC DNA]</scope>
    <source>
        <tissue evidence="2">Mixed pool</tissue>
    </source>
</reference>
<comment type="caution">
    <text evidence="2">The sequence shown here is derived from an EMBL/GenBank/DDBJ whole genome shotgun (WGS) entry which is preliminary data.</text>
</comment>
<accession>A0A1D2N193</accession>
<organism evidence="2 3">
    <name type="scientific">Orchesella cincta</name>
    <name type="common">Springtail</name>
    <name type="synonym">Podura cincta</name>
    <dbReference type="NCBI Taxonomy" id="48709"/>
    <lineage>
        <taxon>Eukaryota</taxon>
        <taxon>Metazoa</taxon>
        <taxon>Ecdysozoa</taxon>
        <taxon>Arthropoda</taxon>
        <taxon>Hexapoda</taxon>
        <taxon>Collembola</taxon>
        <taxon>Entomobryomorpha</taxon>
        <taxon>Entomobryoidea</taxon>
        <taxon>Orchesellidae</taxon>
        <taxon>Orchesellinae</taxon>
        <taxon>Orchesella</taxon>
    </lineage>
</organism>
<keyword evidence="1" id="KW-0472">Membrane</keyword>
<dbReference type="AlphaFoldDB" id="A0A1D2N193"/>
<name>A0A1D2N193_ORCCI</name>
<protein>
    <submittedName>
        <fullName evidence="2">Uncharacterized protein</fullName>
    </submittedName>
</protein>
<dbReference type="Proteomes" id="UP000094527">
    <property type="component" value="Unassembled WGS sequence"/>
</dbReference>
<evidence type="ECO:0000256" key="1">
    <source>
        <dbReference type="SAM" id="Phobius"/>
    </source>
</evidence>
<keyword evidence="1" id="KW-1133">Transmembrane helix</keyword>
<feature type="transmembrane region" description="Helical" evidence="1">
    <location>
        <begin position="52"/>
        <end position="75"/>
    </location>
</feature>
<gene>
    <name evidence="2" type="ORF">Ocin01_07658</name>
</gene>
<evidence type="ECO:0000313" key="3">
    <source>
        <dbReference type="Proteomes" id="UP000094527"/>
    </source>
</evidence>